<dbReference type="PANTHER" id="PTHR32347:SF23">
    <property type="entry name" value="BLL5650 PROTEIN"/>
    <property type="match status" value="1"/>
</dbReference>
<dbReference type="AlphaFoldDB" id="A0A841GXH8"/>
<dbReference type="InterPro" id="IPR050465">
    <property type="entry name" value="UPF0194_transport"/>
</dbReference>
<evidence type="ECO:0000313" key="6">
    <source>
        <dbReference type="EMBL" id="MBB6070455.1"/>
    </source>
</evidence>
<dbReference type="GO" id="GO:0030313">
    <property type="term" value="C:cell envelope"/>
    <property type="evidence" value="ECO:0007669"/>
    <property type="project" value="UniProtKB-SubCell"/>
</dbReference>
<keyword evidence="7" id="KW-1185">Reference proteome</keyword>
<dbReference type="Pfam" id="PF25973">
    <property type="entry name" value="BSH_CzcB"/>
    <property type="match status" value="1"/>
</dbReference>
<dbReference type="PANTHER" id="PTHR32347">
    <property type="entry name" value="EFFLUX SYSTEM COMPONENT YKNX-RELATED"/>
    <property type="match status" value="1"/>
</dbReference>
<keyword evidence="3" id="KW-0472">Membrane</keyword>
<feature type="transmembrane region" description="Helical" evidence="3">
    <location>
        <begin position="28"/>
        <end position="50"/>
    </location>
</feature>
<evidence type="ECO:0000259" key="4">
    <source>
        <dbReference type="Pfam" id="PF25973"/>
    </source>
</evidence>
<dbReference type="Gene3D" id="2.40.50.100">
    <property type="match status" value="1"/>
</dbReference>
<keyword evidence="2" id="KW-0175">Coiled coil</keyword>
<evidence type="ECO:0000259" key="5">
    <source>
        <dbReference type="Pfam" id="PF26002"/>
    </source>
</evidence>
<evidence type="ECO:0000256" key="2">
    <source>
        <dbReference type="ARBA" id="ARBA00023054"/>
    </source>
</evidence>
<gene>
    <name evidence="6" type="ORF">HNQ61_002074</name>
</gene>
<comment type="subcellular location">
    <subcellularLocation>
        <location evidence="1">Cell envelope</location>
    </subcellularLocation>
</comment>
<dbReference type="EMBL" id="JACHIA010000004">
    <property type="protein sequence ID" value="MBB6070455.1"/>
    <property type="molecule type" value="Genomic_DNA"/>
</dbReference>
<feature type="domain" description="AprE-like beta-barrel" evidence="5">
    <location>
        <begin position="280"/>
        <end position="364"/>
    </location>
</feature>
<dbReference type="Gene3D" id="2.40.30.170">
    <property type="match status" value="1"/>
</dbReference>
<dbReference type="Proteomes" id="UP000582837">
    <property type="component" value="Unassembled WGS sequence"/>
</dbReference>
<organism evidence="6 7">
    <name type="scientific">Longimicrobium terrae</name>
    <dbReference type="NCBI Taxonomy" id="1639882"/>
    <lineage>
        <taxon>Bacteria</taxon>
        <taxon>Pseudomonadati</taxon>
        <taxon>Gemmatimonadota</taxon>
        <taxon>Longimicrobiia</taxon>
        <taxon>Longimicrobiales</taxon>
        <taxon>Longimicrobiaceae</taxon>
        <taxon>Longimicrobium</taxon>
    </lineage>
</organism>
<sequence length="403" mass="44250">MRPPVPQPELLLPEVSPRVVGGQWVSRAVSLTLLIFTVLFGSAILASVLIRLKVTVDGTGALQPAGIWSVRAEEPGVVREVLVRMGDTVRAQQPIARLDSLQLASQLDQLRSRRRVLELDLRLARNSVPLEVRSIAEKRAEANAALVRANATLRQRLVEHDMDPDVARMRQTYQLGSNVAVDAALADVLAAEAANRTAHIDGERLGLKNIEQGRQVEQVAEMDFQIATLQQRLSRLTLHAPASGVVLTDGLERLSGTMLQEGQTVMEIAQHGGWRAVLLVAERDVSRIRVGDETQVELRAFGRVDAPEIRGTVITVGAEPAAGGPPTENRMFPVTVRLDPKDLQEVGVDRLRRGYTAQAKIVTRSERMITLMWEYLLQRMERRRPLNTPAAPAAAAAEPAAVR</sequence>
<proteinExistence type="predicted"/>
<accession>A0A841GXH8</accession>
<feature type="domain" description="CzcB-like barrel-sandwich hybrid" evidence="4">
    <location>
        <begin position="70"/>
        <end position="269"/>
    </location>
</feature>
<keyword evidence="3" id="KW-0812">Transmembrane</keyword>
<dbReference type="Pfam" id="PF26002">
    <property type="entry name" value="Beta-barrel_AprE"/>
    <property type="match status" value="1"/>
</dbReference>
<reference evidence="6 7" key="1">
    <citation type="submission" date="2020-08" db="EMBL/GenBank/DDBJ databases">
        <title>Genomic Encyclopedia of Type Strains, Phase IV (KMG-IV): sequencing the most valuable type-strain genomes for metagenomic binning, comparative biology and taxonomic classification.</title>
        <authorList>
            <person name="Goeker M."/>
        </authorList>
    </citation>
    <scope>NUCLEOTIDE SEQUENCE [LARGE SCALE GENOMIC DNA]</scope>
    <source>
        <strain evidence="6 7">DSM 29007</strain>
    </source>
</reference>
<evidence type="ECO:0000256" key="3">
    <source>
        <dbReference type="SAM" id="Phobius"/>
    </source>
</evidence>
<evidence type="ECO:0000256" key="1">
    <source>
        <dbReference type="ARBA" id="ARBA00004196"/>
    </source>
</evidence>
<protein>
    <submittedName>
        <fullName evidence="6">Multidrug resistance efflux pump</fullName>
    </submittedName>
</protein>
<evidence type="ECO:0000313" key="7">
    <source>
        <dbReference type="Proteomes" id="UP000582837"/>
    </source>
</evidence>
<comment type="caution">
    <text evidence="6">The sequence shown here is derived from an EMBL/GenBank/DDBJ whole genome shotgun (WGS) entry which is preliminary data.</text>
</comment>
<dbReference type="RefSeq" id="WP_170040255.1">
    <property type="nucleotide sequence ID" value="NZ_JABDTL010000002.1"/>
</dbReference>
<name>A0A841GXH8_9BACT</name>
<dbReference type="InterPro" id="IPR058647">
    <property type="entry name" value="BSH_CzcB-like"/>
</dbReference>
<keyword evidence="3" id="KW-1133">Transmembrane helix</keyword>
<dbReference type="InterPro" id="IPR058982">
    <property type="entry name" value="Beta-barrel_AprE"/>
</dbReference>